<protein>
    <submittedName>
        <fullName evidence="2">Type III restriction protein res subunit</fullName>
    </submittedName>
</protein>
<organism evidence="2 3">
    <name type="scientific">Schinkia azotoformans LMG 9581</name>
    <dbReference type="NCBI Taxonomy" id="1131731"/>
    <lineage>
        <taxon>Bacteria</taxon>
        <taxon>Bacillati</taxon>
        <taxon>Bacillota</taxon>
        <taxon>Bacilli</taxon>
        <taxon>Bacillales</taxon>
        <taxon>Bacillaceae</taxon>
        <taxon>Calidifontibacillus/Schinkia group</taxon>
        <taxon>Schinkia</taxon>
    </lineage>
</organism>
<dbReference type="PROSITE" id="PS50035">
    <property type="entry name" value="PLD"/>
    <property type="match status" value="1"/>
</dbReference>
<dbReference type="InterPro" id="IPR019065">
    <property type="entry name" value="RE_NgoFVII_N"/>
</dbReference>
<evidence type="ECO:0000259" key="1">
    <source>
        <dbReference type="PROSITE" id="PS50035"/>
    </source>
</evidence>
<dbReference type="EMBL" id="AJLR01000116">
    <property type="protein sequence ID" value="EKN64575.1"/>
    <property type="molecule type" value="Genomic_DNA"/>
</dbReference>
<dbReference type="Proteomes" id="UP000006315">
    <property type="component" value="Unassembled WGS sequence"/>
</dbReference>
<reference evidence="2 3" key="1">
    <citation type="journal article" date="2012" name="Front. Microbiol.">
        <title>Redundancy and modularity in membrane-associated dissimilatory nitrate reduction in Bacillus.</title>
        <authorList>
            <person name="Heylen K."/>
            <person name="Keltjens J."/>
        </authorList>
    </citation>
    <scope>NUCLEOTIDE SEQUENCE [LARGE SCALE GENOMIC DNA]</scope>
    <source>
        <strain evidence="2 3">LMG 9581</strain>
    </source>
</reference>
<dbReference type="SUPFAM" id="SSF56024">
    <property type="entry name" value="Phospholipase D/nuclease"/>
    <property type="match status" value="1"/>
</dbReference>
<feature type="domain" description="PLD phosphodiesterase" evidence="1">
    <location>
        <begin position="101"/>
        <end position="132"/>
    </location>
</feature>
<name>K6C0A8_SCHAZ</name>
<dbReference type="PATRIC" id="fig|1131731.3.peg.2710"/>
<dbReference type="Gene3D" id="3.30.870.10">
    <property type="entry name" value="Endonuclease Chain A"/>
    <property type="match status" value="1"/>
</dbReference>
<dbReference type="InterPro" id="IPR001736">
    <property type="entry name" value="PLipase_D/transphosphatidylase"/>
</dbReference>
<evidence type="ECO:0000313" key="2">
    <source>
        <dbReference type="EMBL" id="EKN64575.1"/>
    </source>
</evidence>
<proteinExistence type="predicted"/>
<keyword evidence="3" id="KW-1185">Reference proteome</keyword>
<dbReference type="AlphaFoldDB" id="K6C0A8"/>
<dbReference type="GO" id="GO:0006793">
    <property type="term" value="P:phosphorus metabolic process"/>
    <property type="evidence" value="ECO:0007669"/>
    <property type="project" value="UniProtKB-ARBA"/>
</dbReference>
<gene>
    <name evidence="2" type="ORF">BAZO_13229</name>
</gene>
<sequence length="150" mass="17015">MIRLVTPISQSSLFTGSNYELNMLGELKKEILTADSIDLLVSFIKWSGLRCIIEELQTFTNQPGKELRVITTSYMEATDYKAIIELSKLPNTEIKISYDVDRTRLHAKAYMFKRETGFSTAYIGSSNLSNPALTSGLEWNIKVTEKDSYN</sequence>
<dbReference type="Pfam" id="PF09565">
    <property type="entry name" value="RE_NgoFVII"/>
    <property type="match status" value="1"/>
</dbReference>
<comment type="caution">
    <text evidence="2">The sequence shown here is derived from an EMBL/GenBank/DDBJ whole genome shotgun (WGS) entry which is preliminary data.</text>
</comment>
<dbReference type="GO" id="GO:0003824">
    <property type="term" value="F:catalytic activity"/>
    <property type="evidence" value="ECO:0007669"/>
    <property type="project" value="InterPro"/>
</dbReference>
<dbReference type="STRING" id="1131731.BAZO_13229"/>
<evidence type="ECO:0000313" key="3">
    <source>
        <dbReference type="Proteomes" id="UP000006315"/>
    </source>
</evidence>
<accession>K6C0A8</accession>